<dbReference type="RefSeq" id="WP_120799138.1">
    <property type="nucleotide sequence ID" value="NZ_RBXL01000001.1"/>
</dbReference>
<comment type="similarity">
    <text evidence="8 9">Belongs to the TonB-dependent receptor family.</text>
</comment>
<keyword evidence="6 8" id="KW-0472">Membrane</keyword>
<dbReference type="PROSITE" id="PS52016">
    <property type="entry name" value="TONB_DEPENDENT_REC_3"/>
    <property type="match status" value="1"/>
</dbReference>
<dbReference type="Pfam" id="PF07715">
    <property type="entry name" value="Plug"/>
    <property type="match status" value="1"/>
</dbReference>
<proteinExistence type="inferred from homology"/>
<dbReference type="InterPro" id="IPR036942">
    <property type="entry name" value="Beta-barrel_TonB_sf"/>
</dbReference>
<evidence type="ECO:0000256" key="8">
    <source>
        <dbReference type="PROSITE-ProRule" id="PRU01360"/>
    </source>
</evidence>
<name>A0A495VCP0_9GAMM</name>
<evidence type="ECO:0000313" key="13">
    <source>
        <dbReference type="Proteomes" id="UP000274556"/>
    </source>
</evidence>
<keyword evidence="4 8" id="KW-0812">Transmembrane</keyword>
<keyword evidence="2 8" id="KW-0813">Transport</keyword>
<dbReference type="PANTHER" id="PTHR30442">
    <property type="entry name" value="IRON III DICITRATE TRANSPORT PROTEIN FECA"/>
    <property type="match status" value="1"/>
</dbReference>
<keyword evidence="13" id="KW-1185">Reference proteome</keyword>
<sequence length="749" mass="82175">MSCGTALDDKCTPDPRRLPLAVVLVCIALDVAAQDDEGDSEGVTSLPTLTITSAVPDRLEAVPGSTNLIERAQIEAERPFSIRELLQGVPGVHVVGEDAFGLNLNIGVRGLDPRRTVRTLLLEDGMPIQLAPYSDPSAHYSTPLTRIERIEVMKGSGQIVHGPQTVGGVINFVTRPVPREFVGEADLSIGNNRFNQISAGVGSGGDWGGWLVEALQRQGDGVRESHRHRLRDFSLKAALEISSRQSVLAKVGYYEEDSKIGEAGLDQARFDRDPFANPFPDDKFELERWAAQLVHRIELRENAQLSTQIYYQKVDRASYRQLDAIAEAGENETLRSRAPDTGPRNPACRLDGEGIDFTVPNGFEIFAPFCGNQMRPREYEFYGIEPRLEMVHQAFGIPGELVAGLRLHEERISRKRFSGTTPRSREESEGTYFRDQNDIDTDAFSAYLQNTTFLGDWSITPGLRLEDYSLKNTAVLSRTDREINNGKSVTIDNTEWLPGLGVTYFGLPQTTLFAGIHRGIAPPRPDANLNPTDDALQRVDPELSTNYEIGARSSALTGLQWEATLFQTDFDNQIVEGEALGLAQTYANAGETLFQGLEVAARVDFGQLRSGIHNPYATLSYTNLFTAKFENDAAGARGNRLPYAPRQMLSVGLGFEHAAGWDARMGVTYIDEQYTDAANSRAASADGQSGLIPSYTTLDAAVNFRLPQHGATLYLSATNLTDETYLVSRVNGAFAGASRQIIAGVSLMF</sequence>
<dbReference type="Gene3D" id="2.170.130.10">
    <property type="entry name" value="TonB-dependent receptor, plug domain"/>
    <property type="match status" value="1"/>
</dbReference>
<evidence type="ECO:0000256" key="5">
    <source>
        <dbReference type="ARBA" id="ARBA00023077"/>
    </source>
</evidence>
<dbReference type="OrthoDB" id="9760494at2"/>
<evidence type="ECO:0000259" key="10">
    <source>
        <dbReference type="Pfam" id="PF00593"/>
    </source>
</evidence>
<dbReference type="Gene3D" id="2.40.170.20">
    <property type="entry name" value="TonB-dependent receptor, beta-barrel domain"/>
    <property type="match status" value="1"/>
</dbReference>
<feature type="domain" description="TonB-dependent receptor-like beta-barrel" evidence="10">
    <location>
        <begin position="266"/>
        <end position="720"/>
    </location>
</feature>
<dbReference type="Pfam" id="PF00593">
    <property type="entry name" value="TonB_dep_Rec_b-barrel"/>
    <property type="match status" value="1"/>
</dbReference>
<dbReference type="CDD" id="cd01347">
    <property type="entry name" value="ligand_gated_channel"/>
    <property type="match status" value="1"/>
</dbReference>
<dbReference type="GO" id="GO:0033214">
    <property type="term" value="P:siderophore-iron import into cell"/>
    <property type="evidence" value="ECO:0007669"/>
    <property type="project" value="TreeGrafter"/>
</dbReference>
<dbReference type="AlphaFoldDB" id="A0A495VCP0"/>
<evidence type="ECO:0000259" key="11">
    <source>
        <dbReference type="Pfam" id="PF07715"/>
    </source>
</evidence>
<evidence type="ECO:0000256" key="7">
    <source>
        <dbReference type="ARBA" id="ARBA00023237"/>
    </source>
</evidence>
<evidence type="ECO:0000256" key="9">
    <source>
        <dbReference type="RuleBase" id="RU003357"/>
    </source>
</evidence>
<feature type="domain" description="TonB-dependent receptor plug" evidence="11">
    <location>
        <begin position="60"/>
        <end position="169"/>
    </location>
</feature>
<dbReference type="InterPro" id="IPR000531">
    <property type="entry name" value="Beta-barrel_TonB"/>
</dbReference>
<evidence type="ECO:0000313" key="12">
    <source>
        <dbReference type="EMBL" id="RKT47122.1"/>
    </source>
</evidence>
<dbReference type="InterPro" id="IPR012910">
    <property type="entry name" value="Plug_dom"/>
</dbReference>
<keyword evidence="5 9" id="KW-0798">TonB box</keyword>
<keyword evidence="3 8" id="KW-1134">Transmembrane beta strand</keyword>
<comment type="caution">
    <text evidence="12">The sequence shown here is derived from an EMBL/GenBank/DDBJ whole genome shotgun (WGS) entry which is preliminary data.</text>
</comment>
<dbReference type="PANTHER" id="PTHR30442:SF0">
    <property type="entry name" value="FE(3+) DICITRATE TRANSPORT PROTEIN FECA"/>
    <property type="match status" value="1"/>
</dbReference>
<keyword evidence="7 8" id="KW-0998">Cell outer membrane</keyword>
<protein>
    <submittedName>
        <fullName evidence="12">Fe(3+) dicitrate transport protein</fullName>
    </submittedName>
</protein>
<dbReference type="GO" id="GO:0009279">
    <property type="term" value="C:cell outer membrane"/>
    <property type="evidence" value="ECO:0007669"/>
    <property type="project" value="UniProtKB-SubCell"/>
</dbReference>
<evidence type="ECO:0000256" key="4">
    <source>
        <dbReference type="ARBA" id="ARBA00022692"/>
    </source>
</evidence>
<evidence type="ECO:0000256" key="3">
    <source>
        <dbReference type="ARBA" id="ARBA00022452"/>
    </source>
</evidence>
<organism evidence="12 13">
    <name type="scientific">Thiocapsa rosea</name>
    <dbReference type="NCBI Taxonomy" id="69360"/>
    <lineage>
        <taxon>Bacteria</taxon>
        <taxon>Pseudomonadati</taxon>
        <taxon>Pseudomonadota</taxon>
        <taxon>Gammaproteobacteria</taxon>
        <taxon>Chromatiales</taxon>
        <taxon>Chromatiaceae</taxon>
        <taxon>Thiocapsa</taxon>
    </lineage>
</organism>
<dbReference type="SUPFAM" id="SSF56935">
    <property type="entry name" value="Porins"/>
    <property type="match status" value="1"/>
</dbReference>
<accession>A0A495VCP0</accession>
<gene>
    <name evidence="12" type="ORF">BDD21_4677</name>
</gene>
<dbReference type="InterPro" id="IPR037066">
    <property type="entry name" value="Plug_dom_sf"/>
</dbReference>
<dbReference type="EMBL" id="RBXL01000001">
    <property type="protein sequence ID" value="RKT47122.1"/>
    <property type="molecule type" value="Genomic_DNA"/>
</dbReference>
<comment type="subcellular location">
    <subcellularLocation>
        <location evidence="1 8">Cell outer membrane</location>
        <topology evidence="1 8">Multi-pass membrane protein</topology>
    </subcellularLocation>
</comment>
<evidence type="ECO:0000256" key="2">
    <source>
        <dbReference type="ARBA" id="ARBA00022448"/>
    </source>
</evidence>
<evidence type="ECO:0000256" key="1">
    <source>
        <dbReference type="ARBA" id="ARBA00004571"/>
    </source>
</evidence>
<dbReference type="InterPro" id="IPR039426">
    <property type="entry name" value="TonB-dep_rcpt-like"/>
</dbReference>
<dbReference type="Proteomes" id="UP000274556">
    <property type="component" value="Unassembled WGS sequence"/>
</dbReference>
<reference evidence="12 13" key="1">
    <citation type="submission" date="2018-10" db="EMBL/GenBank/DDBJ databases">
        <title>Genomic Encyclopedia of Archaeal and Bacterial Type Strains, Phase II (KMG-II): from individual species to whole genera.</title>
        <authorList>
            <person name="Goeker M."/>
        </authorList>
    </citation>
    <scope>NUCLEOTIDE SEQUENCE [LARGE SCALE GENOMIC DNA]</scope>
    <source>
        <strain evidence="12 13">DSM 235</strain>
    </source>
</reference>
<evidence type="ECO:0000256" key="6">
    <source>
        <dbReference type="ARBA" id="ARBA00023136"/>
    </source>
</evidence>